<dbReference type="PIRSF" id="PIRSF011474">
    <property type="entry name" value="Glucitol_operon_activator"/>
    <property type="match status" value="1"/>
</dbReference>
<name>A0ABS2WHC1_9BACL</name>
<keyword evidence="2" id="KW-1185">Reference proteome</keyword>
<gene>
    <name evidence="1" type="ORF">JQC72_05160</name>
</gene>
<dbReference type="Pfam" id="PF06923">
    <property type="entry name" value="GutM"/>
    <property type="match status" value="1"/>
</dbReference>
<evidence type="ECO:0000313" key="2">
    <source>
        <dbReference type="Proteomes" id="UP001177120"/>
    </source>
</evidence>
<accession>A0ABS2WHC1</accession>
<sequence length="130" mass="14523">MAGSILLMIGLSWAVQSVLGYLQIKHFNQRFRAMCKLGQVVVGRNTGRFRAGTVVLIAIDKNHSIIKAEKIQGVTVFSRLRSMKKLEGKNLLRLTDSDLREYDQLTAKAIQNAINNFKTVYKGGEALLNT</sequence>
<reference evidence="1" key="1">
    <citation type="journal article" date="2024" name="Int. J. Syst. Evol. Microbiol.">
        <title>Polycladomyces zharkentensis sp. nov., a novel thermophilic cellulose- and starch-degrading member of the Bacillota from a geothermal aquifer in Kazakhstan.</title>
        <authorList>
            <person name="Mashzhan A."/>
            <person name="Kistaubayeva A."/>
            <person name="Javier-Lopez R."/>
            <person name="Bissenova U."/>
            <person name="Bissenbay A."/>
            <person name="Birkeland N.K."/>
        </authorList>
    </citation>
    <scope>NUCLEOTIDE SEQUENCE</scope>
    <source>
        <strain evidence="1">ZKZ2T</strain>
    </source>
</reference>
<dbReference type="InterPro" id="IPR009693">
    <property type="entry name" value="Glucitol_operon_activator"/>
</dbReference>
<protein>
    <submittedName>
        <fullName evidence="1">Transcriptional regulator GutM</fullName>
    </submittedName>
</protein>
<organism evidence="1 2">
    <name type="scientific">Polycladomyces zharkentensis</name>
    <dbReference type="NCBI Taxonomy" id="2807616"/>
    <lineage>
        <taxon>Bacteria</taxon>
        <taxon>Bacillati</taxon>
        <taxon>Bacillota</taxon>
        <taxon>Bacilli</taxon>
        <taxon>Bacillales</taxon>
        <taxon>Thermoactinomycetaceae</taxon>
        <taxon>Polycladomyces</taxon>
    </lineage>
</organism>
<dbReference type="EMBL" id="JAFHAP010000005">
    <property type="protein sequence ID" value="MBN2908913.1"/>
    <property type="molecule type" value="Genomic_DNA"/>
</dbReference>
<dbReference type="Proteomes" id="UP001177120">
    <property type="component" value="Unassembled WGS sequence"/>
</dbReference>
<evidence type="ECO:0000313" key="1">
    <source>
        <dbReference type="EMBL" id="MBN2908913.1"/>
    </source>
</evidence>
<proteinExistence type="predicted"/>
<dbReference type="RefSeq" id="WP_205493458.1">
    <property type="nucleotide sequence ID" value="NZ_JAFHAP010000005.1"/>
</dbReference>
<comment type="caution">
    <text evidence="1">The sequence shown here is derived from an EMBL/GenBank/DDBJ whole genome shotgun (WGS) entry which is preliminary data.</text>
</comment>